<accession>A0A409Y964</accession>
<dbReference type="EMBL" id="NHYE01001064">
    <property type="protein sequence ID" value="PPQ99403.1"/>
    <property type="molecule type" value="Genomic_DNA"/>
</dbReference>
<proteinExistence type="predicted"/>
<name>A0A409Y964_9AGAR</name>
<evidence type="ECO:0000313" key="1">
    <source>
        <dbReference type="EMBL" id="PPQ99403.1"/>
    </source>
</evidence>
<keyword evidence="2" id="KW-1185">Reference proteome</keyword>
<protein>
    <submittedName>
        <fullName evidence="1">Uncharacterized protein</fullName>
    </submittedName>
</protein>
<evidence type="ECO:0000313" key="2">
    <source>
        <dbReference type="Proteomes" id="UP000284706"/>
    </source>
</evidence>
<dbReference type="InParanoid" id="A0A409Y964"/>
<gene>
    <name evidence="1" type="ORF">CVT26_014295</name>
</gene>
<dbReference type="AlphaFoldDB" id="A0A409Y964"/>
<reference evidence="1 2" key="1">
    <citation type="journal article" date="2018" name="Evol. Lett.">
        <title>Horizontal gene cluster transfer increased hallucinogenic mushroom diversity.</title>
        <authorList>
            <person name="Reynolds H.T."/>
            <person name="Vijayakumar V."/>
            <person name="Gluck-Thaler E."/>
            <person name="Korotkin H.B."/>
            <person name="Matheny P.B."/>
            <person name="Slot J.C."/>
        </authorList>
    </citation>
    <scope>NUCLEOTIDE SEQUENCE [LARGE SCALE GENOMIC DNA]</scope>
    <source>
        <strain evidence="1 2">SRW20</strain>
    </source>
</reference>
<organism evidence="1 2">
    <name type="scientific">Gymnopilus dilepis</name>
    <dbReference type="NCBI Taxonomy" id="231916"/>
    <lineage>
        <taxon>Eukaryota</taxon>
        <taxon>Fungi</taxon>
        <taxon>Dikarya</taxon>
        <taxon>Basidiomycota</taxon>
        <taxon>Agaricomycotina</taxon>
        <taxon>Agaricomycetes</taxon>
        <taxon>Agaricomycetidae</taxon>
        <taxon>Agaricales</taxon>
        <taxon>Agaricineae</taxon>
        <taxon>Hymenogastraceae</taxon>
        <taxon>Gymnopilus</taxon>
    </lineage>
</organism>
<comment type="caution">
    <text evidence="1">The sequence shown here is derived from an EMBL/GenBank/DDBJ whole genome shotgun (WGS) entry which is preliminary data.</text>
</comment>
<sequence length="132" mass="14338">MPRPNHDLHIHQLHLALCPGDWAEADAEEAELDPIRGANKLERIRVSLLGVTGGVEMGVEGILPQHLHCDVVPKGAIACCISEVVHSDDDVAGAIDRQKPLFLGKCFVSEVDVSCKTMQSLVLPLRLGETSW</sequence>
<dbReference type="Proteomes" id="UP000284706">
    <property type="component" value="Unassembled WGS sequence"/>
</dbReference>